<accession>A0A9D2MXG2</accession>
<comment type="caution">
    <text evidence="1">The sequence shown here is derived from an EMBL/GenBank/DDBJ whole genome shotgun (WGS) entry which is preliminary data.</text>
</comment>
<evidence type="ECO:0000313" key="2">
    <source>
        <dbReference type="Proteomes" id="UP000826793"/>
    </source>
</evidence>
<evidence type="ECO:0000313" key="1">
    <source>
        <dbReference type="EMBL" id="HJB98470.1"/>
    </source>
</evidence>
<proteinExistence type="predicted"/>
<reference evidence="1" key="1">
    <citation type="journal article" date="2021" name="PeerJ">
        <title>Extensive microbial diversity within the chicken gut microbiome revealed by metagenomics and culture.</title>
        <authorList>
            <person name="Gilroy R."/>
            <person name="Ravi A."/>
            <person name="Getino M."/>
            <person name="Pursley I."/>
            <person name="Horton D.L."/>
            <person name="Alikhan N.F."/>
            <person name="Baker D."/>
            <person name="Gharbi K."/>
            <person name="Hall N."/>
            <person name="Watson M."/>
            <person name="Adriaenssens E.M."/>
            <person name="Foster-Nyarko E."/>
            <person name="Jarju S."/>
            <person name="Secka A."/>
            <person name="Antonio M."/>
            <person name="Oren A."/>
            <person name="Chaudhuri R.R."/>
            <person name="La Ragione R."/>
            <person name="Hildebrand F."/>
            <person name="Pallen M.J."/>
        </authorList>
    </citation>
    <scope>NUCLEOTIDE SEQUENCE</scope>
    <source>
        <strain evidence="1">CHK185-1770</strain>
    </source>
</reference>
<name>A0A9D2MXG2_9FIRM</name>
<organism evidence="1 2">
    <name type="scientific">Candidatus Acutalibacter pullicola</name>
    <dbReference type="NCBI Taxonomy" id="2838417"/>
    <lineage>
        <taxon>Bacteria</taxon>
        <taxon>Bacillati</taxon>
        <taxon>Bacillota</taxon>
        <taxon>Clostridia</taxon>
        <taxon>Eubacteriales</taxon>
        <taxon>Acutalibacteraceae</taxon>
        <taxon>Acutalibacter</taxon>
    </lineage>
</organism>
<reference evidence="1" key="2">
    <citation type="submission" date="2021-04" db="EMBL/GenBank/DDBJ databases">
        <authorList>
            <person name="Gilroy R."/>
        </authorList>
    </citation>
    <scope>NUCLEOTIDE SEQUENCE</scope>
    <source>
        <strain evidence="1">CHK185-1770</strain>
    </source>
</reference>
<protein>
    <submittedName>
        <fullName evidence="1">Uncharacterized protein</fullName>
    </submittedName>
</protein>
<gene>
    <name evidence="1" type="ORF">H9710_07815</name>
</gene>
<dbReference type="AlphaFoldDB" id="A0A9D2MXG2"/>
<dbReference type="Proteomes" id="UP000826793">
    <property type="component" value="Unassembled WGS sequence"/>
</dbReference>
<sequence length="130" mass="13667">MKLNRTAVEQAFAQYSGETADGEGTPRQVLCAALCAQCAQQVEALVRPELTQEEEAPWQGALEALAGAEAFYQLLLTEEASAPQSLSVGEVAVSRGAGSERAAALAAEKRRAASPALREEHFFFGAVGEG</sequence>
<dbReference type="EMBL" id="DWXG01000061">
    <property type="protein sequence ID" value="HJB98470.1"/>
    <property type="molecule type" value="Genomic_DNA"/>
</dbReference>